<reference evidence="2 3" key="1">
    <citation type="submission" date="2023-10" db="EMBL/GenBank/DDBJ databases">
        <title>Marimonas sp. nov. isolated from tidal mud flat.</title>
        <authorList>
            <person name="Jaincy N.J."/>
            <person name="Srinivasan S."/>
            <person name="Lee S.-S."/>
        </authorList>
    </citation>
    <scope>NUCLEOTIDE SEQUENCE [LARGE SCALE GENOMIC DNA]</scope>
    <source>
        <strain evidence="2 3">MJ-SS3</strain>
    </source>
</reference>
<evidence type="ECO:0000256" key="1">
    <source>
        <dbReference type="SAM" id="SignalP"/>
    </source>
</evidence>
<dbReference type="Pfam" id="PF12099">
    <property type="entry name" value="DUF3575"/>
    <property type="match status" value="1"/>
</dbReference>
<feature type="signal peptide" evidence="1">
    <location>
        <begin position="1"/>
        <end position="19"/>
    </location>
</feature>
<organism evidence="2 3">
    <name type="scientific">Gilvirhabdus luticola</name>
    <dbReference type="NCBI Taxonomy" id="3079858"/>
    <lineage>
        <taxon>Bacteria</taxon>
        <taxon>Pseudomonadati</taxon>
        <taxon>Bacteroidota</taxon>
        <taxon>Flavobacteriia</taxon>
        <taxon>Flavobacteriales</taxon>
        <taxon>Flavobacteriaceae</taxon>
        <taxon>Gilvirhabdus</taxon>
    </lineage>
</organism>
<accession>A0ABU3U9F1</accession>
<feature type="chain" id="PRO_5046079308" evidence="1">
    <location>
        <begin position="20"/>
        <end position="240"/>
    </location>
</feature>
<evidence type="ECO:0000313" key="2">
    <source>
        <dbReference type="EMBL" id="MDU8887029.1"/>
    </source>
</evidence>
<keyword evidence="1" id="KW-0732">Signal</keyword>
<evidence type="ECO:0000313" key="3">
    <source>
        <dbReference type="Proteomes" id="UP001268651"/>
    </source>
</evidence>
<protein>
    <submittedName>
        <fullName evidence="2">DUF3575 domain-containing protein</fullName>
    </submittedName>
</protein>
<dbReference type="EMBL" id="JAWHTF010000008">
    <property type="protein sequence ID" value="MDU8887029.1"/>
    <property type="molecule type" value="Genomic_DNA"/>
</dbReference>
<keyword evidence="3" id="KW-1185">Reference proteome</keyword>
<dbReference type="Proteomes" id="UP001268651">
    <property type="component" value="Unassembled WGS sequence"/>
</dbReference>
<sequence>MKNLKLLIMLFSISFVAISQEAKDEGFMYKNEIGVDIIDIIDGTLQVSYERALGKNFSFNIGVGYKTEEGLIRLSGIDRPRLKTGDITYHGIKIIPEVRYYISKTQSERLDGFYLGAYLKHNAFQSDFDGIYTDSQDIDYDFLFDTKLKVTSVGFMVGYKLPIGKRFTIDFLIAGPGVVWHDYSMKNKKDLPDEFYDDLNEALENYFESLNIEFRLSQLNERIDFILPSFRYGVSLGYSF</sequence>
<dbReference type="InterPro" id="IPR021958">
    <property type="entry name" value="DUF3575"/>
</dbReference>
<comment type="caution">
    <text evidence="2">The sequence shown here is derived from an EMBL/GenBank/DDBJ whole genome shotgun (WGS) entry which is preliminary data.</text>
</comment>
<proteinExistence type="predicted"/>
<dbReference type="RefSeq" id="WP_316663127.1">
    <property type="nucleotide sequence ID" value="NZ_JAWHTF010000008.1"/>
</dbReference>
<name>A0ABU3U9F1_9FLAO</name>
<gene>
    <name evidence="2" type="ORF">RXV94_12740</name>
</gene>